<feature type="coiled-coil region" evidence="1">
    <location>
        <begin position="144"/>
        <end position="185"/>
    </location>
</feature>
<evidence type="ECO:0000256" key="1">
    <source>
        <dbReference type="SAM" id="Coils"/>
    </source>
</evidence>
<organism evidence="5 6">
    <name type="scientific">Pilimelia terevasa</name>
    <dbReference type="NCBI Taxonomy" id="53372"/>
    <lineage>
        <taxon>Bacteria</taxon>
        <taxon>Bacillati</taxon>
        <taxon>Actinomycetota</taxon>
        <taxon>Actinomycetes</taxon>
        <taxon>Micromonosporales</taxon>
        <taxon>Micromonosporaceae</taxon>
        <taxon>Pilimelia</taxon>
    </lineage>
</organism>
<name>A0A8J3BH87_9ACTN</name>
<dbReference type="Pfam" id="PF26571">
    <property type="entry name" value="VldE"/>
    <property type="match status" value="1"/>
</dbReference>
<reference evidence="5" key="2">
    <citation type="submission" date="2020-09" db="EMBL/GenBank/DDBJ databases">
        <authorList>
            <person name="Sun Q."/>
            <person name="Ohkuma M."/>
        </authorList>
    </citation>
    <scope>NUCLEOTIDE SEQUENCE</scope>
    <source>
        <strain evidence="5">JCM 3091</strain>
    </source>
</reference>
<feature type="signal peptide" evidence="3">
    <location>
        <begin position="1"/>
        <end position="24"/>
    </location>
</feature>
<feature type="compositionally biased region" description="Low complexity" evidence="2">
    <location>
        <begin position="34"/>
        <end position="43"/>
    </location>
</feature>
<feature type="compositionally biased region" description="Pro residues" evidence="2">
    <location>
        <begin position="24"/>
        <end position="33"/>
    </location>
</feature>
<feature type="chain" id="PRO_5035150404" description="ARB-07466-like C-terminal domain-containing protein" evidence="3">
    <location>
        <begin position="25"/>
        <end position="341"/>
    </location>
</feature>
<protein>
    <recommendedName>
        <fullName evidence="4">ARB-07466-like C-terminal domain-containing protein</fullName>
    </recommendedName>
</protein>
<reference evidence="5" key="1">
    <citation type="journal article" date="2014" name="Int. J. Syst. Evol. Microbiol.">
        <title>Complete genome sequence of Corynebacterium casei LMG S-19264T (=DSM 44701T), isolated from a smear-ripened cheese.</title>
        <authorList>
            <consortium name="US DOE Joint Genome Institute (JGI-PGF)"/>
            <person name="Walter F."/>
            <person name="Albersmeier A."/>
            <person name="Kalinowski J."/>
            <person name="Ruckert C."/>
        </authorList>
    </citation>
    <scope>NUCLEOTIDE SEQUENCE</scope>
    <source>
        <strain evidence="5">JCM 3091</strain>
    </source>
</reference>
<sequence length="341" mass="36641">MVRTRLSAGLAALLTVVAGAPAAAAPPPSPTPKATPTATAPKPSGEENSPLLRDVLDQVGRGWSVAKANAESSKRRQEALAAQVAAAQKRHDALLPQVSKMAAGSYRIGRLGMAATLLENADAGTFVSRATRLGELNTINDTKLHELNQAITELNRAHQALAAEAQEEQRQLTIMDKQKREAEKALALVGGRGLTGGLVSARSPVAKAAPRAADGTFPPQSCDLDDPTTGGCVTARTLHAYRETKRAGFNRFVGCYRPGGPFEHPKGRACDWSLLRRGFRPAANQDEKMYGNNLTAFLVRNADRLGILYVIWYRQIWFPATGWAGYSGDSDHTDHVHMSML</sequence>
<evidence type="ECO:0000259" key="4">
    <source>
        <dbReference type="Pfam" id="PF26571"/>
    </source>
</evidence>
<gene>
    <name evidence="5" type="ORF">GCM10010124_12400</name>
</gene>
<dbReference type="Gene3D" id="6.10.250.3150">
    <property type="match status" value="1"/>
</dbReference>
<keyword evidence="6" id="KW-1185">Reference proteome</keyword>
<accession>A0A8J3BH87</accession>
<evidence type="ECO:0000313" key="5">
    <source>
        <dbReference type="EMBL" id="GGK21467.1"/>
    </source>
</evidence>
<evidence type="ECO:0000256" key="3">
    <source>
        <dbReference type="SAM" id="SignalP"/>
    </source>
</evidence>
<dbReference type="InterPro" id="IPR058593">
    <property type="entry name" value="ARB_07466-like_C"/>
</dbReference>
<keyword evidence="1" id="KW-0175">Coiled coil</keyword>
<dbReference type="AlphaFoldDB" id="A0A8J3BH87"/>
<feature type="region of interest" description="Disordered" evidence="2">
    <location>
        <begin position="21"/>
        <end position="49"/>
    </location>
</feature>
<proteinExistence type="predicted"/>
<feature type="domain" description="ARB-07466-like C-terminal" evidence="4">
    <location>
        <begin position="230"/>
        <end position="337"/>
    </location>
</feature>
<keyword evidence="3" id="KW-0732">Signal</keyword>
<evidence type="ECO:0000256" key="2">
    <source>
        <dbReference type="SAM" id="MobiDB-lite"/>
    </source>
</evidence>
<evidence type="ECO:0000313" key="6">
    <source>
        <dbReference type="Proteomes" id="UP000662200"/>
    </source>
</evidence>
<dbReference type="EMBL" id="BMQC01000003">
    <property type="protein sequence ID" value="GGK21467.1"/>
    <property type="molecule type" value="Genomic_DNA"/>
</dbReference>
<comment type="caution">
    <text evidence="5">The sequence shown here is derived from an EMBL/GenBank/DDBJ whole genome shotgun (WGS) entry which is preliminary data.</text>
</comment>
<dbReference type="Proteomes" id="UP000662200">
    <property type="component" value="Unassembled WGS sequence"/>
</dbReference>